<dbReference type="HAMAP" id="MF_01874">
    <property type="entry name" value="UPF0756"/>
    <property type="match status" value="1"/>
</dbReference>
<feature type="transmembrane region" description="Helical" evidence="5">
    <location>
        <begin position="48"/>
        <end position="67"/>
    </location>
</feature>
<evidence type="ECO:0000256" key="5">
    <source>
        <dbReference type="HAMAP-Rule" id="MF_01874"/>
    </source>
</evidence>
<dbReference type="PANTHER" id="PTHR38452">
    <property type="entry name" value="UPF0756 MEMBRANE PROTEIN YEAL"/>
    <property type="match status" value="1"/>
</dbReference>
<evidence type="ECO:0000313" key="6">
    <source>
        <dbReference type="EMBL" id="ADL13731.1"/>
    </source>
</evidence>
<evidence type="ECO:0000256" key="3">
    <source>
        <dbReference type="ARBA" id="ARBA00022989"/>
    </source>
</evidence>
<dbReference type="eggNOG" id="COG2707">
    <property type="taxonomic scope" value="Bacteria"/>
</dbReference>
<protein>
    <recommendedName>
        <fullName evidence="5">UPF0756 membrane protein Acear_2245</fullName>
    </recommendedName>
</protein>
<reference evidence="6 7" key="1">
    <citation type="journal article" date="2010" name="Stand. Genomic Sci.">
        <title>Complete genome sequence of Acetohalobium arabaticum type strain (Z-7288).</title>
        <authorList>
            <person name="Sikorski J."/>
            <person name="Lapidus A."/>
            <person name="Chertkov O."/>
            <person name="Lucas S."/>
            <person name="Copeland A."/>
            <person name="Glavina Del Rio T."/>
            <person name="Nolan M."/>
            <person name="Tice H."/>
            <person name="Cheng J.F."/>
            <person name="Han C."/>
            <person name="Brambilla E."/>
            <person name="Pitluck S."/>
            <person name="Liolios K."/>
            <person name="Ivanova N."/>
            <person name="Mavromatis K."/>
            <person name="Mikhailova N."/>
            <person name="Pati A."/>
            <person name="Bruce D."/>
            <person name="Detter C."/>
            <person name="Tapia R."/>
            <person name="Goodwin L."/>
            <person name="Chen A."/>
            <person name="Palaniappan K."/>
            <person name="Land M."/>
            <person name="Hauser L."/>
            <person name="Chang Y.J."/>
            <person name="Jeffries C.D."/>
            <person name="Rohde M."/>
            <person name="Goker M."/>
            <person name="Spring S."/>
            <person name="Woyke T."/>
            <person name="Bristow J."/>
            <person name="Eisen J.A."/>
            <person name="Markowitz V."/>
            <person name="Hugenholtz P."/>
            <person name="Kyrpides N.C."/>
            <person name="Klenk H.P."/>
        </authorList>
    </citation>
    <scope>NUCLEOTIDE SEQUENCE [LARGE SCALE GENOMIC DNA]</scope>
    <source>
        <strain evidence="7">ATCC 49924 / DSM 5501 / Z-7288</strain>
    </source>
</reference>
<keyword evidence="3 5" id="KW-1133">Transmembrane helix</keyword>
<organism evidence="6 7">
    <name type="scientific">Acetohalobium arabaticum (strain ATCC 49924 / DSM 5501 / Z-7288)</name>
    <dbReference type="NCBI Taxonomy" id="574087"/>
    <lineage>
        <taxon>Bacteria</taxon>
        <taxon>Bacillati</taxon>
        <taxon>Bacillota</taxon>
        <taxon>Clostridia</taxon>
        <taxon>Halanaerobiales</taxon>
        <taxon>Halobacteroidaceae</taxon>
        <taxon>Acetohalobium</taxon>
    </lineage>
</organism>
<dbReference type="InterPro" id="IPR007382">
    <property type="entry name" value="UPF0756_TM"/>
</dbReference>
<keyword evidence="7" id="KW-1185">Reference proteome</keyword>
<sequence>MSQTNLILIILFILGLLSKDHALIISALILFGLKNLKLDHWLPVVEQYSVKVGIMLIMLGILTPVATGELDLLQIKETIKTPLGVIGVGMGIIVTLLTRDGLNLMNTTPEVVPNLVVGIILGIAFFGGVPSGPIIASGITAFLIKIFRFLS</sequence>
<dbReference type="Pfam" id="PF04284">
    <property type="entry name" value="DUF441"/>
    <property type="match status" value="1"/>
</dbReference>
<dbReference type="GO" id="GO:0005886">
    <property type="term" value="C:plasma membrane"/>
    <property type="evidence" value="ECO:0007669"/>
    <property type="project" value="UniProtKB-SubCell"/>
</dbReference>
<proteinExistence type="inferred from homology"/>
<evidence type="ECO:0000256" key="4">
    <source>
        <dbReference type="ARBA" id="ARBA00023136"/>
    </source>
</evidence>
<keyword evidence="4 5" id="KW-0472">Membrane</keyword>
<dbReference type="EMBL" id="CP002105">
    <property type="protein sequence ID" value="ADL13731.1"/>
    <property type="molecule type" value="Genomic_DNA"/>
</dbReference>
<name>D9QU10_ACEAZ</name>
<accession>D9QU10</accession>
<dbReference type="Proteomes" id="UP000001661">
    <property type="component" value="Chromosome"/>
</dbReference>
<evidence type="ECO:0000256" key="2">
    <source>
        <dbReference type="ARBA" id="ARBA00022692"/>
    </source>
</evidence>
<dbReference type="PANTHER" id="PTHR38452:SF1">
    <property type="entry name" value="UPF0756 MEMBRANE PROTEIN YEAL"/>
    <property type="match status" value="1"/>
</dbReference>
<comment type="subcellular location">
    <subcellularLocation>
        <location evidence="5">Cell membrane</location>
        <topology evidence="5">Multi-pass membrane protein</topology>
    </subcellularLocation>
</comment>
<evidence type="ECO:0000313" key="7">
    <source>
        <dbReference type="Proteomes" id="UP000001661"/>
    </source>
</evidence>
<feature type="transmembrane region" description="Helical" evidence="5">
    <location>
        <begin position="79"/>
        <end position="97"/>
    </location>
</feature>
<gene>
    <name evidence="6" type="ordered locus">Acear_2245</name>
</gene>
<dbReference type="OrthoDB" id="80306at2"/>
<comment type="caution">
    <text evidence="5">Lacks conserved residue(s) required for the propagation of feature annotation.</text>
</comment>
<dbReference type="HOGENOM" id="CLU_125889_1_0_9"/>
<comment type="similarity">
    <text evidence="5">Belongs to the UPF0756 family.</text>
</comment>
<keyword evidence="2 5" id="KW-0812">Transmembrane</keyword>
<keyword evidence="1 5" id="KW-1003">Cell membrane</keyword>
<dbReference type="STRING" id="574087.Acear_2245"/>
<evidence type="ECO:0000256" key="1">
    <source>
        <dbReference type="ARBA" id="ARBA00022475"/>
    </source>
</evidence>
<dbReference type="RefSeq" id="WP_013279172.1">
    <property type="nucleotide sequence ID" value="NC_014378.1"/>
</dbReference>
<dbReference type="AlphaFoldDB" id="D9QU10"/>
<feature type="transmembrane region" description="Helical" evidence="5">
    <location>
        <begin position="117"/>
        <end position="144"/>
    </location>
</feature>
<dbReference type="KEGG" id="aar:Acear_2245"/>